<dbReference type="SUPFAM" id="SSF58104">
    <property type="entry name" value="Methyl-accepting chemotaxis protein (MCP) signaling domain"/>
    <property type="match status" value="1"/>
</dbReference>
<evidence type="ECO:0000313" key="5">
    <source>
        <dbReference type="Proteomes" id="UP000241848"/>
    </source>
</evidence>
<dbReference type="GO" id="GO:0020037">
    <property type="term" value="F:heme binding"/>
    <property type="evidence" value="ECO:0007669"/>
    <property type="project" value="InterPro"/>
</dbReference>
<sequence>MEWDSMLEFLEWDELDAKPLRAIDWQTVADRVTPAFYAKIQAQAALDAIVGDPLVYRRLRDSLNQYLLAMDKPPEGKAYEDRIRRIATAHVRVGLTPDWYLGAYRLIWVTVWDVILASGQSADEKRAMAHAASKRLMADMVMTITSYQQLVDLQHDRLKAAEETMGRAGQELTEQAGHLATAAVELDATVHHVLDSVREVASQSQAAMAKATDARTQSDEGRRTLEQLAEQTVLTTQSLGQVGDARQALQAQADAIHDATTMIGTIARQTNLLALNAAIEAARAGEAGRGFSVVAEEVKKLSEASQESTRSIDETIRGIGTHLEALTRSLNQAGEVQRVSLQRSEEAQQRFRGIDEVMGSALAAIELVNTQMQQIAAAMQQMGEAVTSVAKQADTVASWANQLTKNQSDR</sequence>
<evidence type="ECO:0000259" key="3">
    <source>
        <dbReference type="PROSITE" id="PS50111"/>
    </source>
</evidence>
<evidence type="ECO:0000256" key="2">
    <source>
        <dbReference type="PROSITE-ProRule" id="PRU00284"/>
    </source>
</evidence>
<dbReference type="Gene3D" id="1.10.490.10">
    <property type="entry name" value="Globins"/>
    <property type="match status" value="1"/>
</dbReference>
<dbReference type="EMBL" id="PXYV01000012">
    <property type="protein sequence ID" value="PSR22783.1"/>
    <property type="molecule type" value="Genomic_DNA"/>
</dbReference>
<dbReference type="InterPro" id="IPR012292">
    <property type="entry name" value="Globin/Proto"/>
</dbReference>
<dbReference type="CDD" id="cd01068">
    <property type="entry name" value="globin_sensor"/>
    <property type="match status" value="1"/>
</dbReference>
<dbReference type="PANTHER" id="PTHR32089:SF112">
    <property type="entry name" value="LYSOZYME-LIKE PROTEIN-RELATED"/>
    <property type="match status" value="1"/>
</dbReference>
<dbReference type="GO" id="GO:0016020">
    <property type="term" value="C:membrane"/>
    <property type="evidence" value="ECO:0007669"/>
    <property type="project" value="InterPro"/>
</dbReference>
<dbReference type="Pfam" id="PF11563">
    <property type="entry name" value="Protoglobin"/>
    <property type="match status" value="1"/>
</dbReference>
<dbReference type="GO" id="GO:0007165">
    <property type="term" value="P:signal transduction"/>
    <property type="evidence" value="ECO:0007669"/>
    <property type="project" value="UniProtKB-KW"/>
</dbReference>
<gene>
    <name evidence="4" type="ORF">C7B45_05480</name>
</gene>
<dbReference type="Pfam" id="PF00015">
    <property type="entry name" value="MCPsignal"/>
    <property type="match status" value="1"/>
</dbReference>
<dbReference type="AlphaFoldDB" id="A0A2T2WKL8"/>
<protein>
    <submittedName>
        <fullName evidence="4">Chemotaxis protein</fullName>
    </submittedName>
</protein>
<dbReference type="InterPro" id="IPR044398">
    <property type="entry name" value="Globin-sensor_dom"/>
</dbReference>
<dbReference type="PROSITE" id="PS50111">
    <property type="entry name" value="CHEMOTAXIS_TRANSDUC_2"/>
    <property type="match status" value="1"/>
</dbReference>
<reference evidence="4 5" key="1">
    <citation type="journal article" date="2014" name="BMC Genomics">
        <title>Comparison of environmental and isolate Sulfobacillus genomes reveals diverse carbon, sulfur, nitrogen, and hydrogen metabolisms.</title>
        <authorList>
            <person name="Justice N.B."/>
            <person name="Norman A."/>
            <person name="Brown C.T."/>
            <person name="Singh A."/>
            <person name="Thomas B.C."/>
            <person name="Banfield J.F."/>
        </authorList>
    </citation>
    <scope>NUCLEOTIDE SEQUENCE [LARGE SCALE GENOMIC DNA]</scope>
    <source>
        <strain evidence="4">AMDSBA3</strain>
    </source>
</reference>
<dbReference type="Gene3D" id="1.10.287.950">
    <property type="entry name" value="Methyl-accepting chemotaxis protein"/>
    <property type="match status" value="1"/>
</dbReference>
<feature type="domain" description="Methyl-accepting transducer" evidence="3">
    <location>
        <begin position="154"/>
        <end position="390"/>
    </location>
</feature>
<organism evidence="4 5">
    <name type="scientific">Sulfobacillus acidophilus</name>
    <dbReference type="NCBI Taxonomy" id="53633"/>
    <lineage>
        <taxon>Bacteria</taxon>
        <taxon>Bacillati</taxon>
        <taxon>Bacillota</taxon>
        <taxon>Clostridia</taxon>
        <taxon>Eubacteriales</taxon>
        <taxon>Clostridiales Family XVII. Incertae Sedis</taxon>
        <taxon>Sulfobacillus</taxon>
    </lineage>
</organism>
<evidence type="ECO:0000313" key="4">
    <source>
        <dbReference type="EMBL" id="PSR22783.1"/>
    </source>
</evidence>
<keyword evidence="1 2" id="KW-0807">Transducer</keyword>
<dbReference type="GO" id="GO:0019825">
    <property type="term" value="F:oxygen binding"/>
    <property type="evidence" value="ECO:0007669"/>
    <property type="project" value="InterPro"/>
</dbReference>
<dbReference type="SMART" id="SM00283">
    <property type="entry name" value="MA"/>
    <property type="match status" value="1"/>
</dbReference>
<comment type="caution">
    <text evidence="4">The sequence shown here is derived from an EMBL/GenBank/DDBJ whole genome shotgun (WGS) entry which is preliminary data.</text>
</comment>
<dbReference type="SUPFAM" id="SSF46458">
    <property type="entry name" value="Globin-like"/>
    <property type="match status" value="1"/>
</dbReference>
<dbReference type="PANTHER" id="PTHR32089">
    <property type="entry name" value="METHYL-ACCEPTING CHEMOTAXIS PROTEIN MCPB"/>
    <property type="match status" value="1"/>
</dbReference>
<name>A0A2T2WKL8_9FIRM</name>
<dbReference type="InterPro" id="IPR039379">
    <property type="entry name" value="Protoglobin_sensor_dom"/>
</dbReference>
<evidence type="ECO:0000256" key="1">
    <source>
        <dbReference type="ARBA" id="ARBA00023224"/>
    </source>
</evidence>
<dbReference type="InterPro" id="IPR009050">
    <property type="entry name" value="Globin-like_sf"/>
</dbReference>
<dbReference type="InterPro" id="IPR004089">
    <property type="entry name" value="MCPsignal_dom"/>
</dbReference>
<proteinExistence type="predicted"/>
<accession>A0A2T2WKL8</accession>
<dbReference type="Proteomes" id="UP000241848">
    <property type="component" value="Unassembled WGS sequence"/>
</dbReference>